<dbReference type="PANTHER" id="PTHR42852">
    <property type="entry name" value="THIOL:DISULFIDE INTERCHANGE PROTEIN DSBE"/>
    <property type="match status" value="1"/>
</dbReference>
<dbReference type="EMBL" id="BAABGY010000007">
    <property type="protein sequence ID" value="GAA4329232.1"/>
    <property type="molecule type" value="Genomic_DNA"/>
</dbReference>
<sequence>MRSNNCPMRIMARWHNNGDFMQKTINKLVLATAFVCGSIGASAQGKAIPKWKLADLEAAMAAPDRPTVINFWATFCKPCIAEIPYFQELVKRYDSAGVRLLLVSLDLTEAYPKLPAFAKKRGFTAPIVFLDETNADRFCPPVDPKWSGSIPATLFLNPATGYRAFYEEGLSKERFHQELKKLVAPKP</sequence>
<dbReference type="InterPro" id="IPR050553">
    <property type="entry name" value="Thioredoxin_ResA/DsbE_sf"/>
</dbReference>
<gene>
    <name evidence="2" type="ORF">GCM10023184_19650</name>
</gene>
<evidence type="ECO:0000313" key="3">
    <source>
        <dbReference type="Proteomes" id="UP001501725"/>
    </source>
</evidence>
<evidence type="ECO:0000259" key="1">
    <source>
        <dbReference type="PROSITE" id="PS51352"/>
    </source>
</evidence>
<comment type="caution">
    <text evidence="2">The sequence shown here is derived from an EMBL/GenBank/DDBJ whole genome shotgun (WGS) entry which is preliminary data.</text>
</comment>
<proteinExistence type="predicted"/>
<dbReference type="InterPro" id="IPR000866">
    <property type="entry name" value="AhpC/TSA"/>
</dbReference>
<evidence type="ECO:0000313" key="2">
    <source>
        <dbReference type="EMBL" id="GAA4329232.1"/>
    </source>
</evidence>
<dbReference type="InterPro" id="IPR013766">
    <property type="entry name" value="Thioredoxin_domain"/>
</dbReference>
<dbReference type="Pfam" id="PF00578">
    <property type="entry name" value="AhpC-TSA"/>
    <property type="match status" value="1"/>
</dbReference>
<dbReference type="SUPFAM" id="SSF52833">
    <property type="entry name" value="Thioredoxin-like"/>
    <property type="match status" value="1"/>
</dbReference>
<dbReference type="InterPro" id="IPR036249">
    <property type="entry name" value="Thioredoxin-like_sf"/>
</dbReference>
<dbReference type="PANTHER" id="PTHR42852:SF13">
    <property type="entry name" value="PROTEIN DIPZ"/>
    <property type="match status" value="1"/>
</dbReference>
<organism evidence="2 3">
    <name type="scientific">Flaviaesturariibacter amylovorans</name>
    <dbReference type="NCBI Taxonomy" id="1084520"/>
    <lineage>
        <taxon>Bacteria</taxon>
        <taxon>Pseudomonadati</taxon>
        <taxon>Bacteroidota</taxon>
        <taxon>Chitinophagia</taxon>
        <taxon>Chitinophagales</taxon>
        <taxon>Chitinophagaceae</taxon>
        <taxon>Flaviaestuariibacter</taxon>
    </lineage>
</organism>
<dbReference type="Gene3D" id="3.40.30.10">
    <property type="entry name" value="Glutaredoxin"/>
    <property type="match status" value="1"/>
</dbReference>
<accession>A0ABP8GSN4</accession>
<name>A0ABP8GSN4_9BACT</name>
<dbReference type="CDD" id="cd02966">
    <property type="entry name" value="TlpA_like_family"/>
    <property type="match status" value="1"/>
</dbReference>
<dbReference type="PROSITE" id="PS51352">
    <property type="entry name" value="THIOREDOXIN_2"/>
    <property type="match status" value="1"/>
</dbReference>
<keyword evidence="3" id="KW-1185">Reference proteome</keyword>
<reference evidence="3" key="1">
    <citation type="journal article" date="2019" name="Int. J. Syst. Evol. Microbiol.">
        <title>The Global Catalogue of Microorganisms (GCM) 10K type strain sequencing project: providing services to taxonomists for standard genome sequencing and annotation.</title>
        <authorList>
            <consortium name="The Broad Institute Genomics Platform"/>
            <consortium name="The Broad Institute Genome Sequencing Center for Infectious Disease"/>
            <person name="Wu L."/>
            <person name="Ma J."/>
        </authorList>
    </citation>
    <scope>NUCLEOTIDE SEQUENCE [LARGE SCALE GENOMIC DNA]</scope>
    <source>
        <strain evidence="3">JCM 17919</strain>
    </source>
</reference>
<feature type="domain" description="Thioredoxin" evidence="1">
    <location>
        <begin position="28"/>
        <end position="181"/>
    </location>
</feature>
<protein>
    <recommendedName>
        <fullName evidence="1">Thioredoxin domain-containing protein</fullName>
    </recommendedName>
</protein>
<dbReference type="Proteomes" id="UP001501725">
    <property type="component" value="Unassembled WGS sequence"/>
</dbReference>